<dbReference type="RefSeq" id="WP_343992791.1">
    <property type="nucleotide sequence ID" value="NZ_BAAALG010000005.1"/>
</dbReference>
<accession>A0ABP4E8Y7</accession>
<evidence type="ECO:0000313" key="2">
    <source>
        <dbReference type="Proteomes" id="UP001501581"/>
    </source>
</evidence>
<reference evidence="2" key="1">
    <citation type="journal article" date="2019" name="Int. J. Syst. Evol. Microbiol.">
        <title>The Global Catalogue of Microorganisms (GCM) 10K type strain sequencing project: providing services to taxonomists for standard genome sequencing and annotation.</title>
        <authorList>
            <consortium name="The Broad Institute Genomics Platform"/>
            <consortium name="The Broad Institute Genome Sequencing Center for Infectious Disease"/>
            <person name="Wu L."/>
            <person name="Ma J."/>
        </authorList>
    </citation>
    <scope>NUCLEOTIDE SEQUENCE [LARGE SCALE GENOMIC DNA]</scope>
    <source>
        <strain evidence="2">JCM 13008</strain>
    </source>
</reference>
<keyword evidence="2" id="KW-1185">Reference proteome</keyword>
<comment type="caution">
    <text evidence="1">The sequence shown here is derived from an EMBL/GenBank/DDBJ whole genome shotgun (WGS) entry which is preliminary data.</text>
</comment>
<organism evidence="1 2">
    <name type="scientific">Nocardioides dubius</name>
    <dbReference type="NCBI Taxonomy" id="317019"/>
    <lineage>
        <taxon>Bacteria</taxon>
        <taxon>Bacillati</taxon>
        <taxon>Actinomycetota</taxon>
        <taxon>Actinomycetes</taxon>
        <taxon>Propionibacteriales</taxon>
        <taxon>Nocardioidaceae</taxon>
        <taxon>Nocardioides</taxon>
    </lineage>
</organism>
<dbReference type="Proteomes" id="UP001501581">
    <property type="component" value="Unassembled WGS sequence"/>
</dbReference>
<sequence length="276" mass="31028">MTTESLFGDTIEYPTVKPVGPARHRILITVKAAPNPSVSHGETVCVAGVLLGDVGPRGWIRLYPINFRHLPAATEAFTKYDIVSVDCQPAGEARLESWKPNMATLQVEGHLPPWKRRQQLLESIIDDSMCSIRKLASADAKARSLALVRPKEILGFRLEPHPGWSSGEQAKIDAYVNQLELDVFEEAQDKTPLEAPRFKGFYKWRCADPTCTTHEQSIMDWEFVALQRHLWSRSDAEAHAAIRKRFFEEICAAENDVAFYVGNQAKRPQTFSILGV</sequence>
<evidence type="ECO:0000313" key="1">
    <source>
        <dbReference type="EMBL" id="GAA1098058.1"/>
    </source>
</evidence>
<gene>
    <name evidence="1" type="ORF">GCM10009668_14280</name>
</gene>
<protein>
    <submittedName>
        <fullName evidence="1">Uncharacterized protein</fullName>
    </submittedName>
</protein>
<dbReference type="EMBL" id="BAAALG010000005">
    <property type="protein sequence ID" value="GAA1098058.1"/>
    <property type="molecule type" value="Genomic_DNA"/>
</dbReference>
<proteinExistence type="predicted"/>
<name>A0ABP4E8Y7_9ACTN</name>